<dbReference type="RefSeq" id="WP_158978835.1">
    <property type="nucleotide sequence ID" value="NZ_WSFO01000004.1"/>
</dbReference>
<sequence>MTTKPVSIDADLYVLVGLESEDLWRKISPRWADNAPFIFARHKEVLRKQQSLPPKLEGWRYEIIDVSDEDFRKKAIPHSLPAKNLEFIPDTFAWNPLRIVSTRFREFLESEFPEGSRFYPFAYHDPDTGAVQPAEFWFWLPRHYLIFRPKVKRGHDKFMTPQVWGAIGGQETTWEMYHNKDFQRFVEALPYWTASPSFNEVVFRKDVYHRIREAGFTGFYEANADNYLRHTPEQSVGFIQFKT</sequence>
<protein>
    <submittedName>
        <fullName evidence="1">Uncharacterized protein</fullName>
    </submittedName>
</protein>
<proteinExistence type="predicted"/>
<name>A0A6A4RK05_9RHOB</name>
<reference evidence="1 2" key="1">
    <citation type="submission" date="2019-12" db="EMBL/GenBank/DDBJ databases">
        <authorList>
            <person name="Zhang Y.-J."/>
        </authorList>
    </citation>
    <scope>NUCLEOTIDE SEQUENCE [LARGE SCALE GENOMIC DNA]</scope>
    <source>
        <strain evidence="1 2">H18S-6</strain>
    </source>
</reference>
<gene>
    <name evidence="1" type="ORF">GP644_08855</name>
</gene>
<evidence type="ECO:0000313" key="2">
    <source>
        <dbReference type="Proteomes" id="UP000441586"/>
    </source>
</evidence>
<dbReference type="EMBL" id="WSFO01000004">
    <property type="protein sequence ID" value="KAE9630502.1"/>
    <property type="molecule type" value="Genomic_DNA"/>
</dbReference>
<accession>A0A6A4RK05</accession>
<organism evidence="1 2">
    <name type="scientific">Parasedimentitalea maritima</name>
    <dbReference type="NCBI Taxonomy" id="2578117"/>
    <lineage>
        <taxon>Bacteria</taxon>
        <taxon>Pseudomonadati</taxon>
        <taxon>Pseudomonadota</taxon>
        <taxon>Alphaproteobacteria</taxon>
        <taxon>Rhodobacterales</taxon>
        <taxon>Paracoccaceae</taxon>
        <taxon>Parasedimentitalea</taxon>
    </lineage>
</organism>
<dbReference type="Proteomes" id="UP000441586">
    <property type="component" value="Unassembled WGS sequence"/>
</dbReference>
<dbReference type="AlphaFoldDB" id="A0A6A4RK05"/>
<evidence type="ECO:0000313" key="1">
    <source>
        <dbReference type="EMBL" id="KAE9630502.1"/>
    </source>
</evidence>
<comment type="caution">
    <text evidence="1">The sequence shown here is derived from an EMBL/GenBank/DDBJ whole genome shotgun (WGS) entry which is preliminary data.</text>
</comment>